<dbReference type="GO" id="GO:0006412">
    <property type="term" value="P:translation"/>
    <property type="evidence" value="ECO:0007669"/>
    <property type="project" value="UniProtKB-UniRule"/>
</dbReference>
<dbReference type="InterPro" id="IPR011332">
    <property type="entry name" value="Ribosomal_zn-bd"/>
</dbReference>
<dbReference type="InterPro" id="IPR038584">
    <property type="entry name" value="Ribosomal_bL33_sf"/>
</dbReference>
<reference evidence="7" key="1">
    <citation type="journal article" date="2023" name="Arch. Microbiol.">
        <title>Desulfoferula mesophilus gen. nov. sp. nov., a mesophilic sulfate-reducing bacterium isolated from a brackish lake sediment.</title>
        <authorList>
            <person name="Watanabe T."/>
            <person name="Yabe T."/>
            <person name="Tsuji J.M."/>
            <person name="Fukui M."/>
        </authorList>
    </citation>
    <scope>NUCLEOTIDE SEQUENCE [LARGE SCALE GENOMIC DNA]</scope>
    <source>
        <strain evidence="7">12FAK</strain>
    </source>
</reference>
<evidence type="ECO:0000313" key="6">
    <source>
        <dbReference type="EMBL" id="BEQ16557.1"/>
    </source>
</evidence>
<dbReference type="GO" id="GO:0003735">
    <property type="term" value="F:structural constituent of ribosome"/>
    <property type="evidence" value="ECO:0007669"/>
    <property type="project" value="InterPro"/>
</dbReference>
<dbReference type="InterPro" id="IPR018264">
    <property type="entry name" value="Ribosomal_bL33_CS"/>
</dbReference>
<proteinExistence type="inferred from homology"/>
<dbReference type="HAMAP" id="MF_00294">
    <property type="entry name" value="Ribosomal_bL33"/>
    <property type="match status" value="1"/>
</dbReference>
<evidence type="ECO:0000256" key="5">
    <source>
        <dbReference type="HAMAP-Rule" id="MF_00294"/>
    </source>
</evidence>
<accession>A0AAU9F517</accession>
<evidence type="ECO:0000256" key="4">
    <source>
        <dbReference type="ARBA" id="ARBA00035176"/>
    </source>
</evidence>
<dbReference type="RefSeq" id="WP_338602547.1">
    <property type="nucleotide sequence ID" value="NZ_AP028679.1"/>
</dbReference>
<dbReference type="Gene3D" id="2.20.28.120">
    <property type="entry name" value="Ribosomal protein L33"/>
    <property type="match status" value="1"/>
</dbReference>
<dbReference type="NCBIfam" id="NF001860">
    <property type="entry name" value="PRK00595.1"/>
    <property type="match status" value="1"/>
</dbReference>
<dbReference type="GO" id="GO:1990904">
    <property type="term" value="C:ribonucleoprotein complex"/>
    <property type="evidence" value="ECO:0007669"/>
    <property type="project" value="UniProtKB-KW"/>
</dbReference>
<sequence>MARDIIQLVCTQCKRKNYSTTKNKRRTPDKLEFKKYCRFCGNHTLHKEGK</sequence>
<keyword evidence="2 5" id="KW-0689">Ribosomal protein</keyword>
<dbReference type="SUPFAM" id="SSF57829">
    <property type="entry name" value="Zn-binding ribosomal proteins"/>
    <property type="match status" value="1"/>
</dbReference>
<evidence type="ECO:0000313" key="7">
    <source>
        <dbReference type="Proteomes" id="UP001366166"/>
    </source>
</evidence>
<keyword evidence="3 5" id="KW-0687">Ribonucleoprotein</keyword>
<gene>
    <name evidence="5 6" type="primary">rpmG</name>
    <name evidence="6" type="ORF">FAK_36230</name>
</gene>
<dbReference type="PANTHER" id="PTHR43168:SF2">
    <property type="entry name" value="LARGE RIBOSOMAL SUBUNIT PROTEIN BL33C"/>
    <property type="match status" value="1"/>
</dbReference>
<dbReference type="PANTHER" id="PTHR43168">
    <property type="entry name" value="50S RIBOSOMAL PROTEIN L33, CHLOROPLASTIC"/>
    <property type="match status" value="1"/>
</dbReference>
<dbReference type="InterPro" id="IPR001705">
    <property type="entry name" value="Ribosomal_bL33"/>
</dbReference>
<protein>
    <recommendedName>
        <fullName evidence="4 5">Large ribosomal subunit protein bL33</fullName>
    </recommendedName>
</protein>
<dbReference type="PROSITE" id="PS00582">
    <property type="entry name" value="RIBOSOMAL_L33"/>
    <property type="match status" value="1"/>
</dbReference>
<comment type="similarity">
    <text evidence="1 5">Belongs to the bacterial ribosomal protein bL33 family.</text>
</comment>
<dbReference type="Pfam" id="PF00471">
    <property type="entry name" value="Ribosomal_L33"/>
    <property type="match status" value="1"/>
</dbReference>
<dbReference type="NCBIfam" id="NF001764">
    <property type="entry name" value="PRK00504.1"/>
    <property type="match status" value="1"/>
</dbReference>
<keyword evidence="7" id="KW-1185">Reference proteome</keyword>
<dbReference type="GO" id="GO:0005737">
    <property type="term" value="C:cytoplasm"/>
    <property type="evidence" value="ECO:0007669"/>
    <property type="project" value="UniProtKB-ARBA"/>
</dbReference>
<evidence type="ECO:0000256" key="3">
    <source>
        <dbReference type="ARBA" id="ARBA00023274"/>
    </source>
</evidence>
<evidence type="ECO:0000256" key="1">
    <source>
        <dbReference type="ARBA" id="ARBA00007596"/>
    </source>
</evidence>
<dbReference type="AlphaFoldDB" id="A0AAU9F517"/>
<dbReference type="EMBL" id="AP028679">
    <property type="protein sequence ID" value="BEQ16557.1"/>
    <property type="molecule type" value="Genomic_DNA"/>
</dbReference>
<name>A0AAU9F517_9BACT</name>
<dbReference type="KEGG" id="dmp:FAK_36230"/>
<dbReference type="Proteomes" id="UP001366166">
    <property type="component" value="Chromosome"/>
</dbReference>
<evidence type="ECO:0000256" key="2">
    <source>
        <dbReference type="ARBA" id="ARBA00022980"/>
    </source>
</evidence>
<dbReference type="NCBIfam" id="TIGR01023">
    <property type="entry name" value="rpmG_bact"/>
    <property type="match status" value="1"/>
</dbReference>
<dbReference type="GO" id="GO:0005840">
    <property type="term" value="C:ribosome"/>
    <property type="evidence" value="ECO:0007669"/>
    <property type="project" value="UniProtKB-KW"/>
</dbReference>
<organism evidence="6 7">
    <name type="scientific">Desulfoferula mesophila</name>
    <dbReference type="NCBI Taxonomy" id="3058419"/>
    <lineage>
        <taxon>Bacteria</taxon>
        <taxon>Pseudomonadati</taxon>
        <taxon>Thermodesulfobacteriota</taxon>
        <taxon>Desulfarculia</taxon>
        <taxon>Desulfarculales</taxon>
        <taxon>Desulfarculaceae</taxon>
        <taxon>Desulfoferula</taxon>
    </lineage>
</organism>